<dbReference type="GO" id="GO:0016705">
    <property type="term" value="F:oxidoreductase activity, acting on paired donors, with incorporation or reduction of molecular oxygen"/>
    <property type="evidence" value="ECO:0007669"/>
    <property type="project" value="InterPro"/>
</dbReference>
<sequence>MPRQMKLGLFVLPSGQHIAGWRLPEAQADMHVDFASYRTLARRAEEARFDMLFVADNDGVQAGAWSREALSRTANRFAAQFEPLTLLSAIAACTTHLGVVGTASTTYFDPYRLARQFASLDLLSGGRAAWNIVTSHDASAAANFGIAPLEHAARYERAEEFVGLVEKLWRSWEPDAFPRDKAGGVFFDPARLHAQHHEGRHFRVSGPLNVAPSAQGHPVLVQAGSSGPGRDLAARKAEVVFTAQTNLRDAQAFYADIRRRAADFGRAPDALKIMPGVSCIAAATEAEARDRFEAMQSLIDPAVGLAHLQTLLGVSLEGHALDEPVRELPASNAMQSRHALFLGMAREEGLTLRQLYQRAAGAKGHLLLVGTGAQIAGTLARWFEEGAADGFNVMPPYLPGGFDDFVTHVLPELRSRGLVREAYAGTTLRENLAQ</sequence>
<dbReference type="EMBL" id="SACL01000010">
    <property type="protein sequence ID" value="RVT91638.1"/>
    <property type="molecule type" value="Genomic_DNA"/>
</dbReference>
<evidence type="ECO:0000256" key="5">
    <source>
        <dbReference type="ARBA" id="ARBA00033748"/>
    </source>
</evidence>
<dbReference type="Gene3D" id="3.20.20.30">
    <property type="entry name" value="Luciferase-like domain"/>
    <property type="match status" value="1"/>
</dbReference>
<dbReference type="SUPFAM" id="SSF51679">
    <property type="entry name" value="Bacterial luciferase-like"/>
    <property type="match status" value="1"/>
</dbReference>
<feature type="binding site" evidence="6">
    <location>
        <position position="102"/>
    </location>
    <ligand>
        <name>FMN</name>
        <dbReference type="ChEBI" id="CHEBI:58210"/>
    </ligand>
</feature>
<evidence type="ECO:0000313" key="9">
    <source>
        <dbReference type="Proteomes" id="UP000282957"/>
    </source>
</evidence>
<accession>A0A437M1S5</accession>
<keyword evidence="2 6" id="KW-0288">FMN</keyword>
<protein>
    <submittedName>
        <fullName evidence="8">LLM class flavin-dependent oxidoreductase</fullName>
    </submittedName>
</protein>
<name>A0A437M1S5_9PROT</name>
<dbReference type="InterPro" id="IPR016215">
    <property type="entry name" value="NTA_MOA"/>
</dbReference>
<feature type="binding site" evidence="6">
    <location>
        <position position="225"/>
    </location>
    <ligand>
        <name>FMN</name>
        <dbReference type="ChEBI" id="CHEBI:58210"/>
    </ligand>
</feature>
<keyword evidence="4" id="KW-0503">Monooxygenase</keyword>
<feature type="binding site" evidence="6">
    <location>
        <position position="56"/>
    </location>
    <ligand>
        <name>FMN</name>
        <dbReference type="ChEBI" id="CHEBI:58210"/>
    </ligand>
</feature>
<keyword evidence="1 6" id="KW-0285">Flavoprotein</keyword>
<dbReference type="InterPro" id="IPR011251">
    <property type="entry name" value="Luciferase-like_dom"/>
</dbReference>
<dbReference type="InterPro" id="IPR036661">
    <property type="entry name" value="Luciferase-like_sf"/>
</dbReference>
<keyword evidence="3" id="KW-0560">Oxidoreductase</keyword>
<evidence type="ECO:0000259" key="7">
    <source>
        <dbReference type="Pfam" id="PF00296"/>
    </source>
</evidence>
<proteinExistence type="inferred from homology"/>
<evidence type="ECO:0000256" key="3">
    <source>
        <dbReference type="ARBA" id="ARBA00023002"/>
    </source>
</evidence>
<dbReference type="Proteomes" id="UP000282957">
    <property type="component" value="Unassembled WGS sequence"/>
</dbReference>
<feature type="binding site" evidence="6">
    <location>
        <position position="226"/>
    </location>
    <ligand>
        <name>FMN</name>
        <dbReference type="ChEBI" id="CHEBI:58210"/>
    </ligand>
</feature>
<evidence type="ECO:0000313" key="8">
    <source>
        <dbReference type="EMBL" id="RVT91638.1"/>
    </source>
</evidence>
<dbReference type="PANTHER" id="PTHR30011">
    <property type="entry name" value="ALKANESULFONATE MONOOXYGENASE-RELATED"/>
    <property type="match status" value="1"/>
</dbReference>
<evidence type="ECO:0000256" key="4">
    <source>
        <dbReference type="ARBA" id="ARBA00023033"/>
    </source>
</evidence>
<dbReference type="Pfam" id="PF00296">
    <property type="entry name" value="Bac_luciferase"/>
    <property type="match status" value="1"/>
</dbReference>
<dbReference type="GO" id="GO:0004497">
    <property type="term" value="F:monooxygenase activity"/>
    <property type="evidence" value="ECO:0007669"/>
    <property type="project" value="UniProtKB-KW"/>
</dbReference>
<feature type="domain" description="Luciferase-like" evidence="7">
    <location>
        <begin position="26"/>
        <end position="387"/>
    </location>
</feature>
<dbReference type="PANTHER" id="PTHR30011:SF16">
    <property type="entry name" value="C2H2 FINGER DOMAIN TRANSCRIPTION FACTOR (EUROFUNG)-RELATED"/>
    <property type="match status" value="1"/>
</dbReference>
<comment type="caution">
    <text evidence="8">The sequence shown here is derived from an EMBL/GenBank/DDBJ whole genome shotgun (WGS) entry which is preliminary data.</text>
</comment>
<organism evidence="8 9">
    <name type="scientific">Rhodovarius crocodyli</name>
    <dbReference type="NCBI Taxonomy" id="1979269"/>
    <lineage>
        <taxon>Bacteria</taxon>
        <taxon>Pseudomonadati</taxon>
        <taxon>Pseudomonadota</taxon>
        <taxon>Alphaproteobacteria</taxon>
        <taxon>Acetobacterales</taxon>
        <taxon>Roseomonadaceae</taxon>
        <taxon>Rhodovarius</taxon>
    </lineage>
</organism>
<evidence type="ECO:0000256" key="2">
    <source>
        <dbReference type="ARBA" id="ARBA00022643"/>
    </source>
</evidence>
<evidence type="ECO:0000256" key="6">
    <source>
        <dbReference type="PIRSR" id="PIRSR000337-1"/>
    </source>
</evidence>
<dbReference type="OrthoDB" id="6752030at2"/>
<dbReference type="AlphaFoldDB" id="A0A437M1S5"/>
<dbReference type="InterPro" id="IPR051260">
    <property type="entry name" value="Diverse_substr_monoxygenases"/>
</dbReference>
<reference evidence="8 9" key="1">
    <citation type="submission" date="2019-01" db="EMBL/GenBank/DDBJ databases">
        <authorList>
            <person name="Chen W.-M."/>
        </authorList>
    </citation>
    <scope>NUCLEOTIDE SEQUENCE [LARGE SCALE GENOMIC DNA]</scope>
    <source>
        <strain evidence="8 9">CCP-6</strain>
    </source>
</reference>
<keyword evidence="9" id="KW-1185">Reference proteome</keyword>
<gene>
    <name evidence="8" type="ORF">EOD42_22000</name>
</gene>
<feature type="binding site" evidence="6">
    <location>
        <position position="151"/>
    </location>
    <ligand>
        <name>FMN</name>
        <dbReference type="ChEBI" id="CHEBI:58210"/>
    </ligand>
</feature>
<dbReference type="NCBIfam" id="TIGR03860">
    <property type="entry name" value="FMN_nitrolo"/>
    <property type="match status" value="1"/>
</dbReference>
<comment type="similarity">
    <text evidence="5">Belongs to the NtaA/SnaA/DszA monooxygenase family.</text>
</comment>
<dbReference type="CDD" id="cd01095">
    <property type="entry name" value="Nitrilotriacetate_monoxgenase"/>
    <property type="match status" value="1"/>
</dbReference>
<evidence type="ECO:0000256" key="1">
    <source>
        <dbReference type="ARBA" id="ARBA00022630"/>
    </source>
</evidence>
<feature type="binding site" evidence="6">
    <location>
        <position position="155"/>
    </location>
    <ligand>
        <name>FMN</name>
        <dbReference type="ChEBI" id="CHEBI:58210"/>
    </ligand>
</feature>
<dbReference type="PIRSF" id="PIRSF000337">
    <property type="entry name" value="NTA_MOA"/>
    <property type="match status" value="1"/>
</dbReference>